<accession>A0A4Y9S785</accession>
<dbReference type="EMBL" id="SPVG01000212">
    <property type="protein sequence ID" value="TFW17119.1"/>
    <property type="molecule type" value="Genomic_DNA"/>
</dbReference>
<dbReference type="InterPro" id="IPR002213">
    <property type="entry name" value="UDP_glucos_trans"/>
</dbReference>
<dbReference type="PANTHER" id="PTHR48050">
    <property type="entry name" value="STEROL 3-BETA-GLUCOSYLTRANSFERASE"/>
    <property type="match status" value="1"/>
</dbReference>
<dbReference type="SUPFAM" id="SSF53756">
    <property type="entry name" value="UDP-Glycosyltransferase/glycogen phosphorylase"/>
    <property type="match status" value="1"/>
</dbReference>
<gene>
    <name evidence="2" type="ORF">E4L98_21525</name>
</gene>
<dbReference type="AlphaFoldDB" id="A0A4Y9S785"/>
<dbReference type="OrthoDB" id="9805366at2"/>
<keyword evidence="3" id="KW-1185">Reference proteome</keyword>
<organism evidence="2 3">
    <name type="scientific">Duganella callida</name>
    <dbReference type="NCBI Taxonomy" id="2561932"/>
    <lineage>
        <taxon>Bacteria</taxon>
        <taxon>Pseudomonadati</taxon>
        <taxon>Pseudomonadota</taxon>
        <taxon>Betaproteobacteria</taxon>
        <taxon>Burkholderiales</taxon>
        <taxon>Oxalobacteraceae</taxon>
        <taxon>Telluria group</taxon>
        <taxon>Duganella</taxon>
    </lineage>
</organism>
<dbReference type="InterPro" id="IPR050426">
    <property type="entry name" value="Glycosyltransferase_28"/>
</dbReference>
<name>A0A4Y9S785_9BURK</name>
<keyword evidence="2" id="KW-0808">Transferase</keyword>
<comment type="caution">
    <text evidence="2">The sequence shown here is derived from an EMBL/GenBank/DDBJ whole genome shotgun (WGS) entry which is preliminary data.</text>
</comment>
<dbReference type="RefSeq" id="WP_135203596.1">
    <property type="nucleotide sequence ID" value="NZ_SPVG01000212.1"/>
</dbReference>
<evidence type="ECO:0000313" key="3">
    <source>
        <dbReference type="Proteomes" id="UP000297729"/>
    </source>
</evidence>
<dbReference type="CDD" id="cd03784">
    <property type="entry name" value="GT1_Gtf-like"/>
    <property type="match status" value="1"/>
</dbReference>
<sequence length="421" mass="45881">MKIGMQTWGSHGDVRPFVALAEGLQRAGHEVTLVLTCVDNAAYAGMVSPTGVKIRMVASPVVDPAESEKIGRIAYRMNNPLKQLKMLLSLCFEPAEEAMFAAAQELAEESDVLIGHHFMYPTRIAAERAAKPFVSVLLSHAGVPTSYSHPLGLPFGHRFMWWLTRKLLHMAVSPYPNRLRRRLGMAPVTDVVNQIWLSDVLTLVGVSPSLCKREPDWAPSIQVCGFLDMPNMQLEGRLTDTLEAFLNAGEAPVYMTFGSWTPRDIGLQTETLRLFTDAARRSGCRAIIQCHDAAACGFQSDGQILYVSASPHHLIFPRCVAVVHHGGAGTTQATTLAGRPSVIVAHISEQEHWALELRKLGVAGKPLKRRSVSARSLAARIGAVLREPDMTRQAQLAARPMAQEDGVATAVRMIGDAVKSG</sequence>
<dbReference type="Pfam" id="PF06722">
    <property type="entry name" value="EryCIII-like_C"/>
    <property type="match status" value="1"/>
</dbReference>
<evidence type="ECO:0000259" key="1">
    <source>
        <dbReference type="Pfam" id="PF06722"/>
    </source>
</evidence>
<proteinExistence type="predicted"/>
<dbReference type="Gene3D" id="3.40.50.2000">
    <property type="entry name" value="Glycogen Phosphorylase B"/>
    <property type="match status" value="2"/>
</dbReference>
<reference evidence="2 3" key="1">
    <citation type="submission" date="2019-03" db="EMBL/GenBank/DDBJ databases">
        <title>Draft Genome Sequence of Duganella callidus sp. nov., a Novel Duganella Species Isolated from Cultivated Soil.</title>
        <authorList>
            <person name="Raths R."/>
            <person name="Peta V."/>
            <person name="Bucking H."/>
        </authorList>
    </citation>
    <scope>NUCLEOTIDE SEQUENCE [LARGE SCALE GENOMIC DNA]</scope>
    <source>
        <strain evidence="2 3">DN04</strain>
    </source>
</reference>
<dbReference type="GO" id="GO:0017000">
    <property type="term" value="P:antibiotic biosynthetic process"/>
    <property type="evidence" value="ECO:0007669"/>
    <property type="project" value="UniProtKB-ARBA"/>
</dbReference>
<dbReference type="InterPro" id="IPR010610">
    <property type="entry name" value="EryCIII-like_C"/>
</dbReference>
<protein>
    <submittedName>
        <fullName evidence="2">Glycosyltransferase</fullName>
    </submittedName>
</protein>
<dbReference type="PANTHER" id="PTHR48050:SF13">
    <property type="entry name" value="STEROL 3-BETA-GLUCOSYLTRANSFERASE UGT80A2"/>
    <property type="match status" value="1"/>
</dbReference>
<dbReference type="GO" id="GO:0008194">
    <property type="term" value="F:UDP-glycosyltransferase activity"/>
    <property type="evidence" value="ECO:0007669"/>
    <property type="project" value="InterPro"/>
</dbReference>
<feature type="domain" description="Erythromycin biosynthesis protein CIII-like C-terminal" evidence="1">
    <location>
        <begin position="307"/>
        <end position="402"/>
    </location>
</feature>
<dbReference type="Proteomes" id="UP000297729">
    <property type="component" value="Unassembled WGS sequence"/>
</dbReference>
<evidence type="ECO:0000313" key="2">
    <source>
        <dbReference type="EMBL" id="TFW17119.1"/>
    </source>
</evidence>
<dbReference type="GO" id="GO:0016758">
    <property type="term" value="F:hexosyltransferase activity"/>
    <property type="evidence" value="ECO:0007669"/>
    <property type="project" value="UniProtKB-ARBA"/>
</dbReference>